<dbReference type="EMBL" id="JAZAQF010000086">
    <property type="protein sequence ID" value="MFG3819132.1"/>
    <property type="molecule type" value="Genomic_DNA"/>
</dbReference>
<reference evidence="3" key="1">
    <citation type="journal article" date="2024" name="Algal Res.">
        <title>Biochemical, toxicological and genomic investigation of a high-biomass producing Limnothrix strain isolated from Italian shallow drinking water reservoir.</title>
        <authorList>
            <person name="Simonazzi M."/>
            <person name="Shishido T.K."/>
            <person name="Delbaje E."/>
            <person name="Wahlsten M."/>
            <person name="Fewer D.P."/>
            <person name="Sivonen K."/>
            <person name="Pezzolesi L."/>
            <person name="Pistocchi R."/>
        </authorList>
    </citation>
    <scope>NUCLEOTIDE SEQUENCE [LARGE SCALE GENOMIC DNA]</scope>
    <source>
        <strain evidence="3">LRLZ20PSL1</strain>
    </source>
</reference>
<gene>
    <name evidence="2" type="ORF">VPK24_15925</name>
</gene>
<organism evidence="2 3">
    <name type="scientific">Limnothrix redekei LRLZ20PSL1</name>
    <dbReference type="NCBI Taxonomy" id="3112953"/>
    <lineage>
        <taxon>Bacteria</taxon>
        <taxon>Bacillati</taxon>
        <taxon>Cyanobacteriota</taxon>
        <taxon>Cyanophyceae</taxon>
        <taxon>Pseudanabaenales</taxon>
        <taxon>Pseudanabaenaceae</taxon>
        <taxon>Limnothrix</taxon>
    </lineage>
</organism>
<comment type="caution">
    <text evidence="2">The sequence shown here is derived from an EMBL/GenBank/DDBJ whole genome shotgun (WGS) entry which is preliminary data.</text>
</comment>
<feature type="transmembrane region" description="Helical" evidence="1">
    <location>
        <begin position="470"/>
        <end position="490"/>
    </location>
</feature>
<feature type="transmembrane region" description="Helical" evidence="1">
    <location>
        <begin position="335"/>
        <end position="355"/>
    </location>
</feature>
<protein>
    <recommendedName>
        <fullName evidence="4">Glycosyltransferase RgtA/B/C/D-like domain-containing protein</fullName>
    </recommendedName>
</protein>
<keyword evidence="1" id="KW-0812">Transmembrane</keyword>
<keyword evidence="1" id="KW-1133">Transmembrane helix</keyword>
<sequence length="652" mass="73834">MSNSVNHSQGRNWRDRLMQICFDRSGRSPWPLLWSLAIAALYGGLSLHQGFSGEFVVQDDARQHVFWMQRFLNPSLFHNDLIADYFESIAPIGYTKLYQLAAFLQINPLIFNKLLSPILGLIITFFTYRVTFAIFPVPVAGFLATVLLNQSLWLKDDLVSGTSRAFAFPLFLAILDGLAHKSPQLLWSSIALQGLICPTYALVSGGLISIKLAWVGYQKLERAWLSAAWTIHDPSDLKALESLALQKSDLVLAIQSRLMDAERQQLFLYIGALGSLFFALLPVLFLGQDFGPVVSDKIARTMPEFLDGGRTNIFDRDWIDYWLFGRGTNLIPRSLLTPVTLIFGFALPLFQLSFSQLKGIQSRFSLSHRITPEVNNLWQLGLASIGWFLLAHGLLFRLHLPSRYTGHSFRIIIAIAAAISLVIVWEAFQRWAGRSIPNFDSSAVYSLPPLFNAPISQAIRPKPKFLRWKIYVSRSFSIILIVLVLGYPLLVPTFPANSYQTGRAVKLYRFLQGQPTDIKIASLSSIGDDIPTFAGRSILTGKEYAVPYHLGYYRLFRERILRTIEAQYSTHAQSVKFFLARYHISFWLIDRAAFSENYLKDSWLEQYPEASEPALQTLRQGQTPLVQSLMNSCAVLQDQTWVLLDAQCLRDS</sequence>
<feature type="transmembrane region" description="Helical" evidence="1">
    <location>
        <begin position="266"/>
        <end position="287"/>
    </location>
</feature>
<proteinExistence type="predicted"/>
<keyword evidence="1" id="KW-0472">Membrane</keyword>
<feature type="transmembrane region" description="Helical" evidence="1">
    <location>
        <begin position="190"/>
        <end position="214"/>
    </location>
</feature>
<keyword evidence="3" id="KW-1185">Reference proteome</keyword>
<feature type="transmembrane region" description="Helical" evidence="1">
    <location>
        <begin position="32"/>
        <end position="51"/>
    </location>
</feature>
<name>A0ABW7CDA9_9CYAN</name>
<accession>A0ABW7CDA9</accession>
<evidence type="ECO:0000256" key="1">
    <source>
        <dbReference type="SAM" id="Phobius"/>
    </source>
</evidence>
<feature type="transmembrane region" description="Helical" evidence="1">
    <location>
        <begin position="408"/>
        <end position="428"/>
    </location>
</feature>
<evidence type="ECO:0008006" key="4">
    <source>
        <dbReference type="Google" id="ProtNLM"/>
    </source>
</evidence>
<dbReference type="RefSeq" id="WP_393014845.1">
    <property type="nucleotide sequence ID" value="NZ_JAZAQF010000086.1"/>
</dbReference>
<evidence type="ECO:0000313" key="2">
    <source>
        <dbReference type="EMBL" id="MFG3819132.1"/>
    </source>
</evidence>
<feature type="transmembrane region" description="Helical" evidence="1">
    <location>
        <begin position="118"/>
        <end position="146"/>
    </location>
</feature>
<dbReference type="Proteomes" id="UP001604335">
    <property type="component" value="Unassembled WGS sequence"/>
</dbReference>
<feature type="transmembrane region" description="Helical" evidence="1">
    <location>
        <begin position="376"/>
        <end position="396"/>
    </location>
</feature>
<evidence type="ECO:0000313" key="3">
    <source>
        <dbReference type="Proteomes" id="UP001604335"/>
    </source>
</evidence>